<feature type="compositionally biased region" description="Low complexity" evidence="2">
    <location>
        <begin position="1510"/>
        <end position="1522"/>
    </location>
</feature>
<feature type="compositionally biased region" description="Polar residues" evidence="2">
    <location>
        <begin position="1092"/>
        <end position="1117"/>
    </location>
</feature>
<evidence type="ECO:0008006" key="5">
    <source>
        <dbReference type="Google" id="ProtNLM"/>
    </source>
</evidence>
<dbReference type="Pfam" id="PF09421">
    <property type="entry name" value="FRQ"/>
    <property type="match status" value="2"/>
</dbReference>
<dbReference type="GO" id="GO:0007623">
    <property type="term" value="P:circadian rhythm"/>
    <property type="evidence" value="ECO:0007669"/>
    <property type="project" value="InterPro"/>
</dbReference>
<keyword evidence="1" id="KW-0175">Coiled coil</keyword>
<feature type="compositionally biased region" description="Polar residues" evidence="2">
    <location>
        <begin position="1345"/>
        <end position="1361"/>
    </location>
</feature>
<sequence length="1577" mass="168528">MATPAFQPVKISYSALVARDPALSSEIERAFDSSPDALGLLIVSDLPTEFAALRKRLLHLADKFASLPEPTREQYARPPDYSFGWSHGKEVMNGKPDLLKGSFYNNPKEDVTPGLHEGDEPIHNVWPKEKEVEGFEDAFKQLCKLMVDVGELVASACDAFVGKTASSKSVNELISESHASKARLLHYFPREVEPFSLPPADSVPDEPYKPEDVDDSWCGTHIDHSLLTVLCPSMYLFHPSSPNSDSSPAAPLDPLVIPAPARSTGLFIKTRGGQIVQATIPEDCVALQTGETLELLTSRRLAATPHFVNSTASTLGRRALAAIEAQKAANPERWGAVQSGTVSRETLAVFLQPNHDEVVAESGETFGQFTERVYKRHYALDQPEKAAPQPRENPLRDYTFLPLHEIFELPALALNDSYEDNEKVLIENSMLPGADAGVPASSTNGGAPAPALPALARIRHDLHWPDQQRRHSRLKPEPSHGRQSSSEGSQTEARTPGSAQAVVGPSSSQSPTGAASPRQQQHHPGSSTIASATRRLGALGIPISSSEGGDDDDDEDMDADGADADGMKLRFVPSVVMSSDSLEGNPPGSPAVPIVEPPAATYSRGGSTRSPSSRSGEDQEAGAFVSEESFRDIVDELTLQNQRLKQRLKRFESARVPNNLRNERLFEIRFFDGLPKQRRREIESFLTDYVQTFSSSGDHGSSSSSRINVTGGSSTQDHTETTSSIGATLRSLRSSEKELLAKEAMAAALQGASASAGRAASASGSGSGSGSGAAARKTRDRRTDSVAAMEPLGSVPSPAAALPDPPPLLRRPTDIFPPERDVLAAPSFSGPEPRSLTGTGSGMRISDPTSKKRRRTPVAPTAPPSPERTSRLRQTASFDGSLTSESVAGTPDPDRLEGLVVEMLERLFYECLPVEGTEEVSLPPANPLHSDPHPLPPQSSTNTQYLRTMLFSEETQKSGGYLYLNLLGTMAGLHRLNVSVGTVRHALRTRSHLIEVSAEGNKVRWNGPLSKPRPEPDDVARPEIEMGDMEDNSIEATRMEGVEQAERRRDVRERRQAPTAATAVAAVSKEDATSTRSSGDHQTSMFDDRRGATTTHSGSGQDPSRSKGSTAPTSLMPSGSGGGSKNGSSSISASRGSGEAQKTNAHGGPAGGGTLPASASALRHTVEELSSVGALTPGEGVASVDVLGSVVEAAPPVPKRVLYTPLFVRRNDPASDAESKDDDIMSDKSGGSLDGQKRPAKRRKDYEGGVVFFANDLFYSDLAGDIAARTSRLKEALRDDSLSFQAILGDSSSVEAEGSSRTGSAGAGTSHLSRSRSSASPAVADSSSGLSLSKPLGVRLDEGKSSTGASVDAMSTASSVSPEDDFDVDFTSWDAIDHLDIAPSSLNPHNPTGEHDIFRITPKPSLEVSAMHDVIAADHFTMHVKLLYPCREPASSSRVHAPLPKRARPVHAPVIPASFALQQSAEFTAPHWPIHLVTHTLNHHPSVRVRFPRLRLRESSVSDTDGDFRSAGATGSASPTSSQLRRLPPVPGVDYLMSLSLPLNAWAPETRRPSESDERATDLRSRTGTCSSLIVVD</sequence>
<dbReference type="GO" id="GO:0005737">
    <property type="term" value="C:cytoplasm"/>
    <property type="evidence" value="ECO:0007669"/>
    <property type="project" value="InterPro"/>
</dbReference>
<feature type="region of interest" description="Disordered" evidence="2">
    <location>
        <begin position="920"/>
        <end position="941"/>
    </location>
</feature>
<proteinExistence type="predicted"/>
<feature type="region of interest" description="Disordered" evidence="2">
    <location>
        <begin position="1003"/>
        <end position="1157"/>
    </location>
</feature>
<feature type="region of interest" description="Disordered" evidence="2">
    <location>
        <begin position="1293"/>
        <end position="1362"/>
    </location>
</feature>
<dbReference type="OrthoDB" id="2536795at2759"/>
<feature type="coiled-coil region" evidence="1">
    <location>
        <begin position="627"/>
        <end position="654"/>
    </location>
</feature>
<dbReference type="PANTHER" id="PTHR48420:SF1">
    <property type="entry name" value="NON-HAEM DIOXYGENASE N-TERMINAL DOMAIN-CONTAINING PROTEIN"/>
    <property type="match status" value="1"/>
</dbReference>
<feature type="compositionally biased region" description="Basic and acidic residues" evidence="2">
    <location>
        <begin position="466"/>
        <end position="480"/>
    </location>
</feature>
<feature type="compositionally biased region" description="Polar residues" evidence="2">
    <location>
        <begin position="505"/>
        <end position="528"/>
    </location>
</feature>
<dbReference type="Proteomes" id="UP000777482">
    <property type="component" value="Unassembled WGS sequence"/>
</dbReference>
<comment type="caution">
    <text evidence="3">The sequence shown here is derived from an EMBL/GenBank/DDBJ whole genome shotgun (WGS) entry which is preliminary data.</text>
</comment>
<evidence type="ECO:0000256" key="1">
    <source>
        <dbReference type="SAM" id="Coils"/>
    </source>
</evidence>
<feature type="region of interest" description="Disordered" evidence="2">
    <location>
        <begin position="1502"/>
        <end position="1527"/>
    </location>
</feature>
<evidence type="ECO:0000313" key="3">
    <source>
        <dbReference type="EMBL" id="KAG0665355.1"/>
    </source>
</evidence>
<dbReference type="Gene3D" id="2.60.120.330">
    <property type="entry name" value="B-lactam Antibiotic, Isopenicillin N Synthase, Chain"/>
    <property type="match status" value="1"/>
</dbReference>
<feature type="compositionally biased region" description="Basic and acidic residues" evidence="2">
    <location>
        <begin position="1037"/>
        <end position="1056"/>
    </location>
</feature>
<feature type="compositionally biased region" description="Acidic residues" evidence="2">
    <location>
        <begin position="548"/>
        <end position="563"/>
    </location>
</feature>
<keyword evidence="4" id="KW-1185">Reference proteome</keyword>
<feature type="region of interest" description="Disordered" evidence="2">
    <location>
        <begin position="578"/>
        <end position="626"/>
    </location>
</feature>
<gene>
    <name evidence="3" type="ORF">C6P46_006802</name>
</gene>
<evidence type="ECO:0000313" key="4">
    <source>
        <dbReference type="Proteomes" id="UP000777482"/>
    </source>
</evidence>
<feature type="region of interest" description="Disordered" evidence="2">
    <location>
        <begin position="1212"/>
        <end position="1241"/>
    </location>
</feature>
<evidence type="ECO:0000256" key="2">
    <source>
        <dbReference type="SAM" id="MobiDB-lite"/>
    </source>
</evidence>
<feature type="region of interest" description="Disordered" evidence="2">
    <location>
        <begin position="758"/>
        <end position="894"/>
    </location>
</feature>
<dbReference type="PANTHER" id="PTHR48420">
    <property type="entry name" value="NON-HAEM DIOXYGENASE N-TERMINAL DOMAIN-CONTAINING PROTEIN"/>
    <property type="match status" value="1"/>
</dbReference>
<feature type="compositionally biased region" description="Low complexity" evidence="2">
    <location>
        <begin position="694"/>
        <end position="705"/>
    </location>
</feature>
<feature type="compositionally biased region" description="Polar residues" evidence="2">
    <location>
        <begin position="706"/>
        <end position="726"/>
    </location>
</feature>
<feature type="compositionally biased region" description="Low complexity" evidence="2">
    <location>
        <begin position="1299"/>
        <end position="1333"/>
    </location>
</feature>
<dbReference type="GO" id="GO:0005634">
    <property type="term" value="C:nucleus"/>
    <property type="evidence" value="ECO:0007669"/>
    <property type="project" value="InterPro"/>
</dbReference>
<feature type="compositionally biased region" description="Basic and acidic residues" evidence="2">
    <location>
        <begin position="1012"/>
        <end position="1024"/>
    </location>
</feature>
<dbReference type="InterPro" id="IPR027443">
    <property type="entry name" value="IPNS-like_sf"/>
</dbReference>
<reference evidence="3 4" key="1">
    <citation type="submission" date="2020-11" db="EMBL/GenBank/DDBJ databases">
        <title>Kefir isolates.</title>
        <authorList>
            <person name="Marcisauskas S."/>
            <person name="Kim Y."/>
            <person name="Blasche S."/>
        </authorList>
    </citation>
    <scope>NUCLEOTIDE SEQUENCE [LARGE SCALE GENOMIC DNA]</scope>
    <source>
        <strain evidence="3 4">KR</strain>
    </source>
</reference>
<feature type="region of interest" description="Disordered" evidence="2">
    <location>
        <begin position="466"/>
        <end position="528"/>
    </location>
</feature>
<feature type="compositionally biased region" description="Basic and acidic residues" evidence="2">
    <location>
        <begin position="811"/>
        <end position="822"/>
    </location>
</feature>
<feature type="compositionally biased region" description="Low complexity" evidence="2">
    <location>
        <begin position="603"/>
        <end position="614"/>
    </location>
</feature>
<dbReference type="EMBL" id="PUHQ01000009">
    <property type="protein sequence ID" value="KAG0665355.1"/>
    <property type="molecule type" value="Genomic_DNA"/>
</dbReference>
<accession>A0A9P6W5M4</accession>
<feature type="compositionally biased region" description="Polar residues" evidence="2">
    <location>
        <begin position="872"/>
        <end position="887"/>
    </location>
</feature>
<feature type="compositionally biased region" description="Low complexity" evidence="2">
    <location>
        <begin position="1126"/>
        <end position="1138"/>
    </location>
</feature>
<protein>
    <recommendedName>
        <fullName evidence="5">Fe2OG dioxygenase domain-containing protein</fullName>
    </recommendedName>
</protein>
<dbReference type="GO" id="GO:0006355">
    <property type="term" value="P:regulation of DNA-templated transcription"/>
    <property type="evidence" value="ECO:0007669"/>
    <property type="project" value="InterPro"/>
</dbReference>
<name>A0A9P6W5M4_RHOMI</name>
<organism evidence="3 4">
    <name type="scientific">Rhodotorula mucilaginosa</name>
    <name type="common">Yeast</name>
    <name type="synonym">Rhodotorula rubra</name>
    <dbReference type="NCBI Taxonomy" id="5537"/>
    <lineage>
        <taxon>Eukaryota</taxon>
        <taxon>Fungi</taxon>
        <taxon>Dikarya</taxon>
        <taxon>Basidiomycota</taxon>
        <taxon>Pucciniomycotina</taxon>
        <taxon>Microbotryomycetes</taxon>
        <taxon>Sporidiobolales</taxon>
        <taxon>Sporidiobolaceae</taxon>
        <taxon>Rhodotorula</taxon>
    </lineage>
</organism>
<feature type="compositionally biased region" description="Low complexity" evidence="2">
    <location>
        <begin position="1057"/>
        <end position="1067"/>
    </location>
</feature>
<feature type="compositionally biased region" description="Polar residues" evidence="2">
    <location>
        <begin position="1074"/>
        <end position="1085"/>
    </location>
</feature>
<feature type="region of interest" description="Disordered" evidence="2">
    <location>
        <begin position="693"/>
        <end position="730"/>
    </location>
</feature>
<dbReference type="InterPro" id="IPR018554">
    <property type="entry name" value="FRQ"/>
</dbReference>
<dbReference type="SUPFAM" id="SSF51197">
    <property type="entry name" value="Clavaminate synthase-like"/>
    <property type="match status" value="1"/>
</dbReference>
<feature type="compositionally biased region" description="Polar residues" evidence="2">
    <location>
        <begin position="481"/>
        <end position="493"/>
    </location>
</feature>
<feature type="region of interest" description="Disordered" evidence="2">
    <location>
        <begin position="540"/>
        <end position="564"/>
    </location>
</feature>